<dbReference type="Gene3D" id="3.40.50.1820">
    <property type="entry name" value="alpha/beta hydrolase"/>
    <property type="match status" value="1"/>
</dbReference>
<protein>
    <recommendedName>
        <fullName evidence="10">Carboxypeptidase</fullName>
        <ecNumber evidence="10">3.4.16.-</ecNumber>
    </recommendedName>
</protein>
<proteinExistence type="inferred from homology"/>
<feature type="chain" id="PRO_5043098381" description="Carboxypeptidase" evidence="10">
    <location>
        <begin position="23"/>
        <end position="469"/>
    </location>
</feature>
<feature type="signal peptide" evidence="10">
    <location>
        <begin position="1"/>
        <end position="22"/>
    </location>
</feature>
<name>A0AAW1MQM2_SAPOF</name>
<dbReference type="GO" id="GO:0006508">
    <property type="term" value="P:proteolysis"/>
    <property type="evidence" value="ECO:0007669"/>
    <property type="project" value="UniProtKB-KW"/>
</dbReference>
<evidence type="ECO:0000256" key="3">
    <source>
        <dbReference type="ARBA" id="ARBA00022525"/>
    </source>
</evidence>
<evidence type="ECO:0000256" key="1">
    <source>
        <dbReference type="ARBA" id="ARBA00004613"/>
    </source>
</evidence>
<keyword evidence="6 10" id="KW-0732">Signal</keyword>
<comment type="subcellular location">
    <subcellularLocation>
        <location evidence="1">Secreted</location>
    </subcellularLocation>
</comment>
<dbReference type="InterPro" id="IPR033124">
    <property type="entry name" value="Ser_caboxypep_his_AS"/>
</dbReference>
<dbReference type="FunFam" id="3.40.50.12670:FF:000002">
    <property type="entry name" value="Carboxypeptidase"/>
    <property type="match status" value="1"/>
</dbReference>
<dbReference type="EC" id="3.4.16.-" evidence="10"/>
<evidence type="ECO:0000256" key="5">
    <source>
        <dbReference type="ARBA" id="ARBA00022670"/>
    </source>
</evidence>
<dbReference type="Proteomes" id="UP001443914">
    <property type="component" value="Unassembled WGS sequence"/>
</dbReference>
<dbReference type="Gene3D" id="6.10.250.940">
    <property type="match status" value="1"/>
</dbReference>
<dbReference type="InterPro" id="IPR018202">
    <property type="entry name" value="Ser_caboxypep_ser_AS"/>
</dbReference>
<dbReference type="PROSITE" id="PS00560">
    <property type="entry name" value="CARBOXYPEPT_SER_HIS"/>
    <property type="match status" value="1"/>
</dbReference>
<dbReference type="SUPFAM" id="SSF53474">
    <property type="entry name" value="alpha/beta-Hydrolases"/>
    <property type="match status" value="1"/>
</dbReference>
<evidence type="ECO:0000256" key="2">
    <source>
        <dbReference type="ARBA" id="ARBA00009431"/>
    </source>
</evidence>
<dbReference type="InterPro" id="IPR001563">
    <property type="entry name" value="Peptidase_S10"/>
</dbReference>
<dbReference type="PANTHER" id="PTHR11802:SF460">
    <property type="entry name" value="CARBOXYPEPTIDASE"/>
    <property type="match status" value="1"/>
</dbReference>
<evidence type="ECO:0000256" key="4">
    <source>
        <dbReference type="ARBA" id="ARBA00022645"/>
    </source>
</evidence>
<comment type="similarity">
    <text evidence="2 10">Belongs to the peptidase S10 family.</text>
</comment>
<dbReference type="PANTHER" id="PTHR11802">
    <property type="entry name" value="SERINE PROTEASE FAMILY S10 SERINE CARBOXYPEPTIDASE"/>
    <property type="match status" value="1"/>
</dbReference>
<keyword evidence="9" id="KW-0325">Glycoprotein</keyword>
<keyword evidence="12" id="KW-1185">Reference proteome</keyword>
<dbReference type="GO" id="GO:0005576">
    <property type="term" value="C:extracellular region"/>
    <property type="evidence" value="ECO:0007669"/>
    <property type="project" value="UniProtKB-SubCell"/>
</dbReference>
<sequence>MEKIKYQMSSFCLLLFVAYVQCRGIASSTTSSPSCMNNKVSIVKQTSAKAGDRILRLPGQHFDVDFEQFGGYVTVDAHAGRALFYYLTEACNDPSKKPLVLWLNGGPGCSSVGYGLFEQIGPFKVNKDGKTLYKNDFAWNQEANILYVESPAGVGFSYSNTTSDYDVSGDARTANDAYIFLLNWLQKFPEYKSRDFYIAGESYAGHFVPQLAQTILTNNLCGNFAQINLLGIAIGNGYIDSETYQQGRLEYLWSHALISDEMRNEVELNCDFTSLETIPVKCNNLLTAMLSSTGNITLDEIYAPLCNPSSHSIQDDTSYDPCTDNYVTAYLNTPEVQAALHANVSKIPYPWQICSNKIESLWKDSAVSILPVIQELMQKGVTVWLYSGDVDSLVSVTATRFAINKMKLAVKTPWYAWYNEGEVGGYVTGYENLTFVTVRGAGHEVPSYQPARAFSVFSSFLSGTLPPSN</sequence>
<evidence type="ECO:0000313" key="12">
    <source>
        <dbReference type="Proteomes" id="UP001443914"/>
    </source>
</evidence>
<evidence type="ECO:0000256" key="8">
    <source>
        <dbReference type="ARBA" id="ARBA00023157"/>
    </source>
</evidence>
<dbReference type="FunFam" id="3.40.50.1820:FF:000030">
    <property type="entry name" value="Carboxypeptidase"/>
    <property type="match status" value="1"/>
</dbReference>
<dbReference type="GO" id="GO:0004185">
    <property type="term" value="F:serine-type carboxypeptidase activity"/>
    <property type="evidence" value="ECO:0007669"/>
    <property type="project" value="UniProtKB-UniRule"/>
</dbReference>
<keyword evidence="5 10" id="KW-0645">Protease</keyword>
<evidence type="ECO:0000256" key="9">
    <source>
        <dbReference type="ARBA" id="ARBA00023180"/>
    </source>
</evidence>
<evidence type="ECO:0000256" key="6">
    <source>
        <dbReference type="ARBA" id="ARBA00022729"/>
    </source>
</evidence>
<keyword evidence="4 10" id="KW-0121">Carboxypeptidase</keyword>
<dbReference type="Gene3D" id="3.40.50.11320">
    <property type="match status" value="1"/>
</dbReference>
<dbReference type="Pfam" id="PF00450">
    <property type="entry name" value="Peptidase_S10"/>
    <property type="match status" value="1"/>
</dbReference>
<evidence type="ECO:0000313" key="11">
    <source>
        <dbReference type="EMBL" id="KAK9748331.1"/>
    </source>
</evidence>
<evidence type="ECO:0000256" key="10">
    <source>
        <dbReference type="RuleBase" id="RU361156"/>
    </source>
</evidence>
<reference evidence="11" key="1">
    <citation type="submission" date="2024-03" db="EMBL/GenBank/DDBJ databases">
        <title>WGS assembly of Saponaria officinalis var. Norfolk2.</title>
        <authorList>
            <person name="Jenkins J."/>
            <person name="Shu S."/>
            <person name="Grimwood J."/>
            <person name="Barry K."/>
            <person name="Goodstein D."/>
            <person name="Schmutz J."/>
            <person name="Leebens-Mack J."/>
            <person name="Osbourn A."/>
        </authorList>
    </citation>
    <scope>NUCLEOTIDE SEQUENCE [LARGE SCALE GENOMIC DNA]</scope>
    <source>
        <strain evidence="11">JIC</strain>
    </source>
</reference>
<gene>
    <name evidence="11" type="ORF">RND81_02G050200</name>
</gene>
<dbReference type="InterPro" id="IPR029058">
    <property type="entry name" value="AB_hydrolase_fold"/>
</dbReference>
<accession>A0AAW1MQM2</accession>
<dbReference type="GO" id="GO:0005773">
    <property type="term" value="C:vacuole"/>
    <property type="evidence" value="ECO:0007669"/>
    <property type="project" value="TreeGrafter"/>
</dbReference>
<dbReference type="PRINTS" id="PR00724">
    <property type="entry name" value="CRBOXYPTASEC"/>
</dbReference>
<organism evidence="11 12">
    <name type="scientific">Saponaria officinalis</name>
    <name type="common">Common soapwort</name>
    <name type="synonym">Lychnis saponaria</name>
    <dbReference type="NCBI Taxonomy" id="3572"/>
    <lineage>
        <taxon>Eukaryota</taxon>
        <taxon>Viridiplantae</taxon>
        <taxon>Streptophyta</taxon>
        <taxon>Embryophyta</taxon>
        <taxon>Tracheophyta</taxon>
        <taxon>Spermatophyta</taxon>
        <taxon>Magnoliopsida</taxon>
        <taxon>eudicotyledons</taxon>
        <taxon>Gunneridae</taxon>
        <taxon>Pentapetalae</taxon>
        <taxon>Caryophyllales</taxon>
        <taxon>Caryophyllaceae</taxon>
        <taxon>Caryophylleae</taxon>
        <taxon>Saponaria</taxon>
    </lineage>
</organism>
<dbReference type="AlphaFoldDB" id="A0AAW1MQM2"/>
<comment type="caution">
    <text evidence="11">The sequence shown here is derived from an EMBL/GenBank/DDBJ whole genome shotgun (WGS) entry which is preliminary data.</text>
</comment>
<keyword evidence="7 10" id="KW-0378">Hydrolase</keyword>
<evidence type="ECO:0000256" key="7">
    <source>
        <dbReference type="ARBA" id="ARBA00022801"/>
    </source>
</evidence>
<dbReference type="EMBL" id="JBDFQZ010000002">
    <property type="protein sequence ID" value="KAK9748331.1"/>
    <property type="molecule type" value="Genomic_DNA"/>
</dbReference>
<dbReference type="FunFam" id="3.40.50.11320:FF:000002">
    <property type="entry name" value="Carboxypeptidase"/>
    <property type="match status" value="1"/>
</dbReference>
<keyword evidence="3" id="KW-0964">Secreted</keyword>
<keyword evidence="8" id="KW-1015">Disulfide bond</keyword>
<dbReference type="PROSITE" id="PS00131">
    <property type="entry name" value="CARBOXYPEPT_SER_SER"/>
    <property type="match status" value="1"/>
</dbReference>